<dbReference type="Proteomes" id="UP000550707">
    <property type="component" value="Unassembled WGS sequence"/>
</dbReference>
<protein>
    <submittedName>
        <fullName evidence="2">Uncharacterized protein</fullName>
    </submittedName>
</protein>
<dbReference type="InParanoid" id="A0A7J8HHD1"/>
<feature type="region of interest" description="Disordered" evidence="1">
    <location>
        <begin position="22"/>
        <end position="52"/>
    </location>
</feature>
<comment type="caution">
    <text evidence="2">The sequence shown here is derived from an EMBL/GenBank/DDBJ whole genome shotgun (WGS) entry which is preliminary data.</text>
</comment>
<dbReference type="AlphaFoldDB" id="A0A7J8HHD1"/>
<evidence type="ECO:0000256" key="1">
    <source>
        <dbReference type="SAM" id="MobiDB-lite"/>
    </source>
</evidence>
<reference evidence="2 3" key="1">
    <citation type="journal article" date="2020" name="Nature">
        <title>Six reference-quality genomes reveal evolution of bat adaptations.</title>
        <authorList>
            <person name="Jebb D."/>
            <person name="Huang Z."/>
            <person name="Pippel M."/>
            <person name="Hughes G.M."/>
            <person name="Lavrichenko K."/>
            <person name="Devanna P."/>
            <person name="Winkler S."/>
            <person name="Jermiin L.S."/>
            <person name="Skirmuntt E.C."/>
            <person name="Katzourakis A."/>
            <person name="Burkitt-Gray L."/>
            <person name="Ray D.A."/>
            <person name="Sullivan K.A.M."/>
            <person name="Roscito J.G."/>
            <person name="Kirilenko B.M."/>
            <person name="Davalos L.M."/>
            <person name="Corthals A.P."/>
            <person name="Power M.L."/>
            <person name="Jones G."/>
            <person name="Ransome R.D."/>
            <person name="Dechmann D.K.N."/>
            <person name="Locatelli A.G."/>
            <person name="Puechmaille S.J."/>
            <person name="Fedrigo O."/>
            <person name="Jarvis E.D."/>
            <person name="Hiller M."/>
            <person name="Vernes S.C."/>
            <person name="Myers E.W."/>
            <person name="Teeling E.C."/>
        </authorList>
    </citation>
    <scope>NUCLEOTIDE SEQUENCE [LARGE SCALE GENOMIC DNA]</scope>
    <source>
        <strain evidence="2">MMolMol1</strain>
        <tissue evidence="2">Muscle</tissue>
    </source>
</reference>
<keyword evidence="3" id="KW-1185">Reference proteome</keyword>
<gene>
    <name evidence="2" type="ORF">HJG59_011070</name>
</gene>
<evidence type="ECO:0000313" key="2">
    <source>
        <dbReference type="EMBL" id="KAF6471703.1"/>
    </source>
</evidence>
<proteinExistence type="predicted"/>
<feature type="compositionally biased region" description="Polar residues" evidence="1">
    <location>
        <begin position="32"/>
        <end position="51"/>
    </location>
</feature>
<evidence type="ECO:0000313" key="3">
    <source>
        <dbReference type="Proteomes" id="UP000550707"/>
    </source>
</evidence>
<organism evidence="2 3">
    <name type="scientific">Molossus molossus</name>
    <name type="common">Pallas' mastiff bat</name>
    <name type="synonym">Vespertilio molossus</name>
    <dbReference type="NCBI Taxonomy" id="27622"/>
    <lineage>
        <taxon>Eukaryota</taxon>
        <taxon>Metazoa</taxon>
        <taxon>Chordata</taxon>
        <taxon>Craniata</taxon>
        <taxon>Vertebrata</taxon>
        <taxon>Euteleostomi</taxon>
        <taxon>Mammalia</taxon>
        <taxon>Eutheria</taxon>
        <taxon>Laurasiatheria</taxon>
        <taxon>Chiroptera</taxon>
        <taxon>Yangochiroptera</taxon>
        <taxon>Molossidae</taxon>
        <taxon>Molossus</taxon>
    </lineage>
</organism>
<name>A0A7J8HHD1_MOLMO</name>
<dbReference type="EMBL" id="JACASF010000006">
    <property type="protein sequence ID" value="KAF6471703.1"/>
    <property type="molecule type" value="Genomic_DNA"/>
</dbReference>
<accession>A0A7J8HHD1</accession>
<sequence>MLSRVSFRHDMKRICGFGRPARASPGRWCSGRSDQVQSTGLSPGQRETQFEPSRCGESRGVAVITPACVPASTADLGESRARLQSTPSPVPCGGARAQGVLTTARCASQKRFLVKPARKTAFSKDQGVALQPHPPPPLESCFIYCLPTRCPAQPPRGGVAEPSSQENFRGARFCQCWA</sequence>